<keyword evidence="3" id="KW-1185">Reference proteome</keyword>
<feature type="signal peptide" evidence="1">
    <location>
        <begin position="1"/>
        <end position="27"/>
    </location>
</feature>
<gene>
    <name evidence="2" type="ORF">EKH80_15435</name>
</gene>
<evidence type="ECO:0000313" key="2">
    <source>
        <dbReference type="EMBL" id="RUL73703.1"/>
    </source>
</evidence>
<accession>A0A3S0PL27</accession>
<evidence type="ECO:0000313" key="3">
    <source>
        <dbReference type="Proteomes" id="UP000274358"/>
    </source>
</evidence>
<feature type="chain" id="PRO_5018793597" evidence="1">
    <location>
        <begin position="28"/>
        <end position="218"/>
    </location>
</feature>
<protein>
    <submittedName>
        <fullName evidence="2">Uncharacterized protein</fullName>
    </submittedName>
</protein>
<sequence>MKAIIRCRNSIIAALAVAVVGQSIVQAQSASPDTLISANAATDVSRDSSALADKRSWQSFLKLAGQPNAVVTLEDIKRSFHGRIVPTTMTGRYEIPGVLLYFVYVPERLHELFPDRKQMHVEVHFHDKDSHTCLTKEEMLGDLNKAQWKLFTSIPASVQPGLDGGPLVHYPPQTIFLKGDQGVLSIAYVDGCPENASMEANKIYFDMLTNKKTSEIGR</sequence>
<dbReference type="AlphaFoldDB" id="A0A3S0PL27"/>
<proteinExistence type="predicted"/>
<name>A0A3S0PL27_9GAMM</name>
<dbReference type="Proteomes" id="UP000274358">
    <property type="component" value="Unassembled WGS sequence"/>
</dbReference>
<comment type="caution">
    <text evidence="2">The sequence shown here is derived from an EMBL/GenBank/DDBJ whole genome shotgun (WGS) entry which is preliminary data.</text>
</comment>
<keyword evidence="1" id="KW-0732">Signal</keyword>
<reference evidence="2 3" key="1">
    <citation type="submission" date="2018-12" db="EMBL/GenBank/DDBJ databases">
        <title>Dyella dinghuensis sp. nov. DHOA06 and Dyella choica sp. nov. 4M-K27, isolated from forest soil.</title>
        <authorList>
            <person name="Qiu L.-H."/>
            <person name="Gao Z.-H."/>
        </authorList>
    </citation>
    <scope>NUCLEOTIDE SEQUENCE [LARGE SCALE GENOMIC DNA]</scope>
    <source>
        <strain evidence="2 3">4M-K27</strain>
    </source>
</reference>
<dbReference type="OrthoDB" id="5962805at2"/>
<dbReference type="EMBL" id="RYYV01000011">
    <property type="protein sequence ID" value="RUL73703.1"/>
    <property type="molecule type" value="Genomic_DNA"/>
</dbReference>
<dbReference type="RefSeq" id="WP_126685665.1">
    <property type="nucleotide sequence ID" value="NZ_RYYV01000011.1"/>
</dbReference>
<organism evidence="2 3">
    <name type="scientific">Dyella choica</name>
    <dbReference type="NCBI Taxonomy" id="1927959"/>
    <lineage>
        <taxon>Bacteria</taxon>
        <taxon>Pseudomonadati</taxon>
        <taxon>Pseudomonadota</taxon>
        <taxon>Gammaproteobacteria</taxon>
        <taxon>Lysobacterales</taxon>
        <taxon>Rhodanobacteraceae</taxon>
        <taxon>Dyella</taxon>
    </lineage>
</organism>
<evidence type="ECO:0000256" key="1">
    <source>
        <dbReference type="SAM" id="SignalP"/>
    </source>
</evidence>